<feature type="region of interest" description="Disordered" evidence="1">
    <location>
        <begin position="1"/>
        <end position="35"/>
    </location>
</feature>
<evidence type="ECO:0000313" key="3">
    <source>
        <dbReference type="EMBL" id="KLO20501.1"/>
    </source>
</evidence>
<evidence type="ECO:0000256" key="1">
    <source>
        <dbReference type="SAM" id="MobiDB-lite"/>
    </source>
</evidence>
<dbReference type="Pfam" id="PF00856">
    <property type="entry name" value="SET"/>
    <property type="match status" value="1"/>
</dbReference>
<dbReference type="AlphaFoldDB" id="A0A0H2STQ9"/>
<dbReference type="Gene3D" id="2.170.270.10">
    <property type="entry name" value="SET domain"/>
    <property type="match status" value="1"/>
</dbReference>
<gene>
    <name evidence="3" type="ORF">SCHPADRAFT_897779</name>
</gene>
<name>A0A0H2STQ9_9AGAM</name>
<sequence length="217" mass="23715">MSGSRSTNSRSLRTDKHTNSLLPIPSSSRNRRVPSRWPRDVTFLAALQYSPSIPHDVLALLRGTGSTRSSATANAGSRANVTSPTPVAIRLIDSPSHPAHGQMGLFANKKIPPHTHIIDYLGEVHTDDRPKSNYDLSLYRSQDGLINVGIDASCMGNEARFVNDYRGIKAKPNAMFKDSTISSQGELGMAVWSGCQAISKGEEILVSYGKSWWNARH</sequence>
<dbReference type="InterPro" id="IPR001214">
    <property type="entry name" value="SET_dom"/>
</dbReference>
<accession>A0A0H2STQ9</accession>
<reference evidence="3 4" key="1">
    <citation type="submission" date="2015-04" db="EMBL/GenBank/DDBJ databases">
        <title>Complete genome sequence of Schizopora paradoxa KUC8140, a cosmopolitan wood degrader in East Asia.</title>
        <authorList>
            <consortium name="DOE Joint Genome Institute"/>
            <person name="Min B."/>
            <person name="Park H."/>
            <person name="Jang Y."/>
            <person name="Kim J.-J."/>
            <person name="Kim K.H."/>
            <person name="Pangilinan J."/>
            <person name="Lipzen A."/>
            <person name="Riley R."/>
            <person name="Grigoriev I.V."/>
            <person name="Spatafora J.W."/>
            <person name="Choi I.-G."/>
        </authorList>
    </citation>
    <scope>NUCLEOTIDE SEQUENCE [LARGE SCALE GENOMIC DNA]</scope>
    <source>
        <strain evidence="3 4">KUC8140</strain>
    </source>
</reference>
<dbReference type="InParanoid" id="A0A0H2STQ9"/>
<dbReference type="InterPro" id="IPR046341">
    <property type="entry name" value="SET_dom_sf"/>
</dbReference>
<evidence type="ECO:0000259" key="2">
    <source>
        <dbReference type="PROSITE" id="PS50280"/>
    </source>
</evidence>
<protein>
    <recommendedName>
        <fullName evidence="2">SET domain-containing protein</fullName>
    </recommendedName>
</protein>
<feature type="compositionally biased region" description="Polar residues" evidence="1">
    <location>
        <begin position="1"/>
        <end position="11"/>
    </location>
</feature>
<proteinExistence type="predicted"/>
<dbReference type="OrthoDB" id="5792673at2759"/>
<dbReference type="PROSITE" id="PS50280">
    <property type="entry name" value="SET"/>
    <property type="match status" value="1"/>
</dbReference>
<dbReference type="STRING" id="27342.A0A0H2STQ9"/>
<keyword evidence="4" id="KW-1185">Reference proteome</keyword>
<dbReference type="SUPFAM" id="SSF82199">
    <property type="entry name" value="SET domain"/>
    <property type="match status" value="1"/>
</dbReference>
<organism evidence="3 4">
    <name type="scientific">Schizopora paradoxa</name>
    <dbReference type="NCBI Taxonomy" id="27342"/>
    <lineage>
        <taxon>Eukaryota</taxon>
        <taxon>Fungi</taxon>
        <taxon>Dikarya</taxon>
        <taxon>Basidiomycota</taxon>
        <taxon>Agaricomycotina</taxon>
        <taxon>Agaricomycetes</taxon>
        <taxon>Hymenochaetales</taxon>
        <taxon>Schizoporaceae</taxon>
        <taxon>Schizopora</taxon>
    </lineage>
</organism>
<dbReference type="EMBL" id="KQ085882">
    <property type="protein sequence ID" value="KLO20501.1"/>
    <property type="molecule type" value="Genomic_DNA"/>
</dbReference>
<evidence type="ECO:0000313" key="4">
    <source>
        <dbReference type="Proteomes" id="UP000053477"/>
    </source>
</evidence>
<dbReference type="Proteomes" id="UP000053477">
    <property type="component" value="Unassembled WGS sequence"/>
</dbReference>
<feature type="domain" description="SET" evidence="2">
    <location>
        <begin position="85"/>
        <end position="209"/>
    </location>
</feature>